<name>A0ABW8SWG5_9BACT</name>
<dbReference type="EMBL" id="JBEWZG010000001">
    <property type="protein sequence ID" value="MFL0205221.1"/>
    <property type="molecule type" value="Genomic_DNA"/>
</dbReference>
<evidence type="ECO:0000313" key="3">
    <source>
        <dbReference type="Proteomes" id="UP001623559"/>
    </source>
</evidence>
<dbReference type="Gene3D" id="3.10.450.50">
    <property type="match status" value="1"/>
</dbReference>
<sequence>MKKLVLLLLCVSSIATAQSTLKLKSATPIEGEDAGYSLENSPNTNWILKSVKALESLDTTAYKSFYAPEVKFHDNQETKNLTQNIGFLIALKSNGISVKFERVAPIWEYVHKTKNMSSTDHYVISYQNAVLTKGDKTVKVVINAVDLMKEGKIKEEWLVYDTAGILSLFN</sequence>
<evidence type="ECO:0000313" key="2">
    <source>
        <dbReference type="EMBL" id="MFL0205221.1"/>
    </source>
</evidence>
<accession>A0ABW8SWG5</accession>
<evidence type="ECO:0000256" key="1">
    <source>
        <dbReference type="SAM" id="SignalP"/>
    </source>
</evidence>
<proteinExistence type="predicted"/>
<feature type="signal peptide" evidence="1">
    <location>
        <begin position="1"/>
        <end position="17"/>
    </location>
</feature>
<dbReference type="Proteomes" id="UP001623559">
    <property type="component" value="Unassembled WGS sequence"/>
</dbReference>
<comment type="caution">
    <text evidence="2">The sequence shown here is derived from an EMBL/GenBank/DDBJ whole genome shotgun (WGS) entry which is preliminary data.</text>
</comment>
<protein>
    <recommendedName>
        <fullName evidence="4">Nuclear transport factor 2 family protein</fullName>
    </recommendedName>
</protein>
<gene>
    <name evidence="2" type="ORF">V7S74_00545</name>
</gene>
<reference evidence="2 3" key="1">
    <citation type="submission" date="2024-07" db="EMBL/GenBank/DDBJ databases">
        <authorList>
            <person name="Pitt A."/>
            <person name="Hahn M.W."/>
        </authorList>
    </citation>
    <scope>NUCLEOTIDE SEQUENCE [LARGE SCALE GENOMIC DNA]</scope>
    <source>
        <strain evidence="2 3">2-AUSEE-184A6</strain>
    </source>
</reference>
<dbReference type="InterPro" id="IPR032710">
    <property type="entry name" value="NTF2-like_dom_sf"/>
</dbReference>
<organism evidence="2 3">
    <name type="scientific">Aquirufa novilacunae</name>
    <dbReference type="NCBI Taxonomy" id="3139305"/>
    <lineage>
        <taxon>Bacteria</taxon>
        <taxon>Pseudomonadati</taxon>
        <taxon>Bacteroidota</taxon>
        <taxon>Cytophagia</taxon>
        <taxon>Cytophagales</taxon>
        <taxon>Flectobacillaceae</taxon>
        <taxon>Aquirufa</taxon>
    </lineage>
</organism>
<dbReference type="SUPFAM" id="SSF54427">
    <property type="entry name" value="NTF2-like"/>
    <property type="match status" value="1"/>
</dbReference>
<feature type="chain" id="PRO_5047503941" description="Nuclear transport factor 2 family protein" evidence="1">
    <location>
        <begin position="18"/>
        <end position="170"/>
    </location>
</feature>
<evidence type="ECO:0008006" key="4">
    <source>
        <dbReference type="Google" id="ProtNLM"/>
    </source>
</evidence>
<dbReference type="RefSeq" id="WP_406776824.1">
    <property type="nucleotide sequence ID" value="NZ_JBEWZG010000001.1"/>
</dbReference>
<keyword evidence="1" id="KW-0732">Signal</keyword>